<evidence type="ECO:0000256" key="2">
    <source>
        <dbReference type="ARBA" id="ARBA00004123"/>
    </source>
</evidence>
<keyword evidence="7" id="KW-0963">Cytoplasm</keyword>
<feature type="region of interest" description="Disordered" evidence="10">
    <location>
        <begin position="46"/>
        <end position="65"/>
    </location>
</feature>
<dbReference type="PANTHER" id="PTHR13403:SF6">
    <property type="entry name" value="SNURPORTIN-1"/>
    <property type="match status" value="1"/>
</dbReference>
<dbReference type="CDD" id="cd09232">
    <property type="entry name" value="Snurportin-1_C"/>
    <property type="match status" value="1"/>
</dbReference>
<dbReference type="GO" id="GO:0003723">
    <property type="term" value="F:RNA binding"/>
    <property type="evidence" value="ECO:0007669"/>
    <property type="project" value="UniProtKB-KW"/>
</dbReference>
<evidence type="ECO:0000256" key="9">
    <source>
        <dbReference type="ARBA" id="ARBA00023242"/>
    </source>
</evidence>
<keyword evidence="9" id="KW-0539">Nucleus</keyword>
<accession>A0A0K8V140</accession>
<sequence length="358" mass="41897">MFRNLYKQSGKVITELQEERRRKLLEEQKRNRLLLHDLKRGIDFSDEHKKETKQSASVNKSSRALQNADGTEYSLQLSEWLRERPENIDDWILVPCPKGQRCLVVTYSGRTEMYTKAGRRRMYFPSLLPGGSGPRGSKMSTILDCVYSADEDTFYVLDALVYGNQELVHCEAQFRFFWLRSKFEECPELCVANSCNKKSFKYLPRYDFENGADISEAFQRYPFWSENVPRLDGWLFYHKESSYTYGTTPLVGWLFAFMVPDILGIEVNENYERPMDYSDPINYMDDFDAKLAGIKQKHSTKSSYTKGSDSLDTIEIDDEENMDEGDNAELLKVLNEERKLEIGEPYYRLHVCEEELLQ</sequence>
<dbReference type="AlphaFoldDB" id="A0A0K8V140"/>
<evidence type="ECO:0000256" key="8">
    <source>
        <dbReference type="ARBA" id="ARBA00022884"/>
    </source>
</evidence>
<gene>
    <name evidence="12" type="primary">SNUPN_3</name>
    <name evidence="13" type="synonym">SNUPN_1</name>
    <name evidence="13" type="ORF">c0_g1_i2</name>
    <name evidence="12" type="ORF">c0_g1_i3</name>
</gene>
<keyword evidence="6" id="KW-0813">Transport</keyword>
<evidence type="ECO:0000256" key="1">
    <source>
        <dbReference type="ARBA" id="ARBA00003975"/>
    </source>
</evidence>
<reference evidence="12" key="1">
    <citation type="submission" date="2015-06" db="EMBL/GenBank/DDBJ databases">
        <authorList>
            <person name="Hoefler B.C."/>
            <person name="Straight P.D."/>
        </authorList>
    </citation>
    <scope>NUCLEOTIDE SEQUENCE</scope>
</reference>
<dbReference type="Pfam" id="PF21974">
    <property type="entry name" value="SPN1_m3Gcap_bd"/>
    <property type="match status" value="1"/>
</dbReference>
<evidence type="ECO:0000256" key="3">
    <source>
        <dbReference type="ARBA" id="ARBA00004496"/>
    </source>
</evidence>
<dbReference type="Gene3D" id="3.30.470.30">
    <property type="entry name" value="DNA ligase/mRNA capping enzyme"/>
    <property type="match status" value="1"/>
</dbReference>
<comment type="function">
    <text evidence="1">Functions as an U snRNP-specific nuclear import adapter. Involved in the trimethylguanosine (m3G)-cap-dependent nuclear import of U snRNPs. Binds specifically to the terminal m3G-cap U snRNAs.</text>
</comment>
<dbReference type="GO" id="GO:0005634">
    <property type="term" value="C:nucleus"/>
    <property type="evidence" value="ECO:0007669"/>
    <property type="project" value="UniProtKB-SubCell"/>
</dbReference>
<dbReference type="InterPro" id="IPR047857">
    <property type="entry name" value="Snurportin1_C"/>
</dbReference>
<evidence type="ECO:0000256" key="4">
    <source>
        <dbReference type="ARBA" id="ARBA00007540"/>
    </source>
</evidence>
<evidence type="ECO:0000259" key="11">
    <source>
        <dbReference type="Pfam" id="PF21974"/>
    </source>
</evidence>
<comment type="subcellular location">
    <subcellularLocation>
        <location evidence="3">Cytoplasm</location>
    </subcellularLocation>
    <subcellularLocation>
        <location evidence="2">Nucleus</location>
    </subcellularLocation>
</comment>
<keyword evidence="8" id="KW-0694">RNA-binding</keyword>
<name>A0A0K8V140_BACLA</name>
<evidence type="ECO:0000256" key="7">
    <source>
        <dbReference type="ARBA" id="ARBA00022490"/>
    </source>
</evidence>
<evidence type="ECO:0000313" key="12">
    <source>
        <dbReference type="EMBL" id="JAI32285.1"/>
    </source>
</evidence>
<evidence type="ECO:0000256" key="10">
    <source>
        <dbReference type="SAM" id="MobiDB-lite"/>
    </source>
</evidence>
<dbReference type="PANTHER" id="PTHR13403">
    <property type="entry name" value="SNURPORTIN1 RNUT1 PROTEIN RNA, U TRANSPORTER 1"/>
    <property type="match status" value="1"/>
</dbReference>
<dbReference type="SUPFAM" id="SSF56091">
    <property type="entry name" value="DNA ligase/mRNA capping enzyme, catalytic domain"/>
    <property type="match status" value="1"/>
</dbReference>
<dbReference type="GO" id="GO:0005737">
    <property type="term" value="C:cytoplasm"/>
    <property type="evidence" value="ECO:0007669"/>
    <property type="project" value="UniProtKB-SubCell"/>
</dbReference>
<feature type="compositionally biased region" description="Polar residues" evidence="10">
    <location>
        <begin position="54"/>
        <end position="65"/>
    </location>
</feature>
<feature type="domain" description="Snurportin-1 m3G cap-binding" evidence="11">
    <location>
        <begin position="75"/>
        <end position="254"/>
    </location>
</feature>
<dbReference type="InterPro" id="IPR017336">
    <property type="entry name" value="Snurportin-1"/>
</dbReference>
<evidence type="ECO:0000256" key="5">
    <source>
        <dbReference type="ARBA" id="ARBA00016034"/>
    </source>
</evidence>
<protein>
    <recommendedName>
        <fullName evidence="5">Snurportin-1</fullName>
    </recommendedName>
</protein>
<dbReference type="GO" id="GO:0061015">
    <property type="term" value="P:snRNA import into nucleus"/>
    <property type="evidence" value="ECO:0007669"/>
    <property type="project" value="InterPro"/>
</dbReference>
<proteinExistence type="inferred from homology"/>
<evidence type="ECO:0000313" key="13">
    <source>
        <dbReference type="EMBL" id="JAI33858.1"/>
    </source>
</evidence>
<dbReference type="EMBL" id="GDHF01018456">
    <property type="protein sequence ID" value="JAI33858.1"/>
    <property type="molecule type" value="Transcribed_RNA"/>
</dbReference>
<comment type="similarity">
    <text evidence="4">Belongs to the snurportin family.</text>
</comment>
<dbReference type="EMBL" id="GDHF01020029">
    <property type="protein sequence ID" value="JAI32285.1"/>
    <property type="molecule type" value="Transcribed_RNA"/>
</dbReference>
<organism evidence="12">
    <name type="scientific">Bactrocera latifrons</name>
    <name type="common">Malaysian fruit fly</name>
    <name type="synonym">Chaetodacus latifrons</name>
    <dbReference type="NCBI Taxonomy" id="174628"/>
    <lineage>
        <taxon>Eukaryota</taxon>
        <taxon>Metazoa</taxon>
        <taxon>Ecdysozoa</taxon>
        <taxon>Arthropoda</taxon>
        <taxon>Hexapoda</taxon>
        <taxon>Insecta</taxon>
        <taxon>Pterygota</taxon>
        <taxon>Neoptera</taxon>
        <taxon>Endopterygota</taxon>
        <taxon>Diptera</taxon>
        <taxon>Brachycera</taxon>
        <taxon>Muscomorpha</taxon>
        <taxon>Tephritoidea</taxon>
        <taxon>Tephritidae</taxon>
        <taxon>Bactrocera</taxon>
        <taxon>Bactrocera</taxon>
    </lineage>
</organism>
<evidence type="ECO:0000256" key="6">
    <source>
        <dbReference type="ARBA" id="ARBA00022448"/>
    </source>
</evidence>
<dbReference type="OrthoDB" id="10003593at2759"/>